<dbReference type="EMBL" id="JPLY01000009">
    <property type="protein sequence ID" value="KFC18014.1"/>
    <property type="molecule type" value="Genomic_DNA"/>
</dbReference>
<proteinExistence type="predicted"/>
<comment type="caution">
    <text evidence="1">The sequence shown here is derived from an EMBL/GenBank/DDBJ whole genome shotgun (WGS) entry which is preliminary data.</text>
</comment>
<dbReference type="Proteomes" id="UP000028623">
    <property type="component" value="Unassembled WGS sequence"/>
</dbReference>
<gene>
    <name evidence="1" type="ORF">IO89_19665</name>
</gene>
<evidence type="ECO:0000313" key="1">
    <source>
        <dbReference type="EMBL" id="KFC18014.1"/>
    </source>
</evidence>
<protein>
    <submittedName>
        <fullName evidence="1">Uncharacterized protein</fullName>
    </submittedName>
</protein>
<name>A0A085B6B9_9FLAO</name>
<dbReference type="STRING" id="421072.SAMN04488097_0985"/>
<keyword evidence="2" id="KW-1185">Reference proteome</keyword>
<evidence type="ECO:0000313" key="2">
    <source>
        <dbReference type="Proteomes" id="UP000028623"/>
    </source>
</evidence>
<dbReference type="AlphaFoldDB" id="A0A085B6B9"/>
<accession>A0A085B6B9</accession>
<organism evidence="1 2">
    <name type="scientific">Epilithonimonas lactis</name>
    <dbReference type="NCBI Taxonomy" id="421072"/>
    <lineage>
        <taxon>Bacteria</taxon>
        <taxon>Pseudomonadati</taxon>
        <taxon>Bacteroidota</taxon>
        <taxon>Flavobacteriia</taxon>
        <taxon>Flavobacteriales</taxon>
        <taxon>Weeksellaceae</taxon>
        <taxon>Chryseobacterium group</taxon>
        <taxon>Epilithonimonas</taxon>
    </lineage>
</organism>
<reference evidence="1 2" key="1">
    <citation type="submission" date="2014-07" db="EMBL/GenBank/DDBJ databases">
        <title>Epilithonimonas lactis LMG 22401 Genome.</title>
        <authorList>
            <person name="Pipes S.E."/>
            <person name="Stropko S.J."/>
        </authorList>
    </citation>
    <scope>NUCLEOTIDE SEQUENCE [LARGE SCALE GENOMIC DNA]</scope>
    <source>
        <strain evidence="1 2">LMG 24401</strain>
    </source>
</reference>
<sequence length="209" mass="23645">MMEKKQFLREYQSDIFLNTRKMCGFLFFFLIHFLSAHVGIETDKIVSDGEATSVRDSASIDQQDQTPSNVTIYITPGTTMVTGGDTNFTVVRTKAPVTKQKVEHAKPVAKKILLAKKEKKHVKEKVFVNRYKFSGKIPSEINFTTFSKSRLAIFTPSNNKIENADVILQFFDFNKITIDITSGSFSYSDSLISNNQFALLFVRPPPVLV</sequence>